<dbReference type="EMBL" id="QDDR01000024">
    <property type="protein sequence ID" value="PVE44812.1"/>
    <property type="molecule type" value="Genomic_DNA"/>
</dbReference>
<organism evidence="3 4">
    <name type="scientific">Pararhodobacter aggregans</name>
    <dbReference type="NCBI Taxonomy" id="404875"/>
    <lineage>
        <taxon>Bacteria</taxon>
        <taxon>Pseudomonadati</taxon>
        <taxon>Pseudomonadota</taxon>
        <taxon>Alphaproteobacteria</taxon>
        <taxon>Rhodobacterales</taxon>
        <taxon>Paracoccaceae</taxon>
        <taxon>Pararhodobacter</taxon>
    </lineage>
</organism>
<gene>
    <name evidence="3" type="ORF">DDE23_24590</name>
</gene>
<name>A0A2T7UJG0_9RHOB</name>
<dbReference type="AlphaFoldDB" id="A0A2T7UJG0"/>
<dbReference type="Gene3D" id="3.30.70.1070">
    <property type="entry name" value="Sporulation related repeat"/>
    <property type="match status" value="1"/>
</dbReference>
<keyword evidence="1" id="KW-0812">Transmembrane</keyword>
<dbReference type="GO" id="GO:0042834">
    <property type="term" value="F:peptidoglycan binding"/>
    <property type="evidence" value="ECO:0007669"/>
    <property type="project" value="InterPro"/>
</dbReference>
<dbReference type="Proteomes" id="UP000244810">
    <property type="component" value="Unassembled WGS sequence"/>
</dbReference>
<feature type="domain" description="SPOR" evidence="2">
    <location>
        <begin position="228"/>
        <end position="313"/>
    </location>
</feature>
<dbReference type="Pfam" id="PF05036">
    <property type="entry name" value="SPOR"/>
    <property type="match status" value="1"/>
</dbReference>
<evidence type="ECO:0000313" key="4">
    <source>
        <dbReference type="Proteomes" id="UP000244810"/>
    </source>
</evidence>
<keyword evidence="4" id="KW-1185">Reference proteome</keyword>
<evidence type="ECO:0000259" key="2">
    <source>
        <dbReference type="PROSITE" id="PS51724"/>
    </source>
</evidence>
<proteinExistence type="predicted"/>
<comment type="caution">
    <text evidence="3">The sequence shown here is derived from an EMBL/GenBank/DDBJ whole genome shotgun (WGS) entry which is preliminary data.</text>
</comment>
<evidence type="ECO:0000313" key="3">
    <source>
        <dbReference type="EMBL" id="PVE44812.1"/>
    </source>
</evidence>
<accession>A0A2T7UJG0</accession>
<dbReference type="InterPro" id="IPR036680">
    <property type="entry name" value="SPOR-like_sf"/>
</dbReference>
<protein>
    <submittedName>
        <fullName evidence="3">SPOR domain-containing protein</fullName>
    </submittedName>
</protein>
<feature type="transmembrane region" description="Helical" evidence="1">
    <location>
        <begin position="12"/>
        <end position="31"/>
    </location>
</feature>
<keyword evidence="1" id="KW-0472">Membrane</keyword>
<keyword evidence="1" id="KW-1133">Transmembrane helix</keyword>
<dbReference type="InterPro" id="IPR007730">
    <property type="entry name" value="SPOR-like_dom"/>
</dbReference>
<reference evidence="3 4" key="1">
    <citation type="journal article" date="2011" name="Syst. Appl. Microbiol.">
        <title>Defluviimonas denitrificans gen. nov., sp. nov., and Pararhodobacter aggregans gen. nov., sp. nov., non-phototrophic Rhodobacteraceae from the biofilter of a marine aquaculture.</title>
        <authorList>
            <person name="Foesel B.U."/>
            <person name="Drake H.L."/>
            <person name="Schramm A."/>
        </authorList>
    </citation>
    <scope>NUCLEOTIDE SEQUENCE [LARGE SCALE GENOMIC DNA]</scope>
    <source>
        <strain evidence="3 4">D1-19</strain>
    </source>
</reference>
<evidence type="ECO:0000256" key="1">
    <source>
        <dbReference type="SAM" id="Phobius"/>
    </source>
</evidence>
<sequence length="313" mass="32145">MPGAVRVGRLVNFAGAVLSVALVAGVGIWSYRLMVRDVTGVPVIRALAGPIRVSPEDPGGRQAAYQGLAVNTVAAQGGAAGTAQTIALAPGAQPLTDEDRATAALAARSQQAAIAPPAAIGAAVETAFAPGDVLPEGLSLDEDAPVLQILPSSTPGIARSPIPRRRDGTRIAVAPAPVAPAPTPAPTQVAAQVGAQIPGGADPQAEQLLAELVTRLGAPRVTDIDPASLTPGTRLVQLGVYDDEAAARNAWETITARFPSFLESRGRIVEPATSGGRVFYRLRAAGFSDEPEARRFCTMLLAENVDCIPTLIR</sequence>
<dbReference type="PROSITE" id="PS51724">
    <property type="entry name" value="SPOR"/>
    <property type="match status" value="1"/>
</dbReference>